<accession>A0ACB7SS04</accession>
<protein>
    <submittedName>
        <fullName evidence="1">Uncharacterized protein</fullName>
    </submittedName>
</protein>
<dbReference type="Proteomes" id="UP000821845">
    <property type="component" value="Chromosome 3"/>
</dbReference>
<organism evidence="1 2">
    <name type="scientific">Hyalomma asiaticum</name>
    <name type="common">Tick</name>
    <dbReference type="NCBI Taxonomy" id="266040"/>
    <lineage>
        <taxon>Eukaryota</taxon>
        <taxon>Metazoa</taxon>
        <taxon>Ecdysozoa</taxon>
        <taxon>Arthropoda</taxon>
        <taxon>Chelicerata</taxon>
        <taxon>Arachnida</taxon>
        <taxon>Acari</taxon>
        <taxon>Parasitiformes</taxon>
        <taxon>Ixodida</taxon>
        <taxon>Ixodoidea</taxon>
        <taxon>Ixodidae</taxon>
        <taxon>Hyalomminae</taxon>
        <taxon>Hyalomma</taxon>
    </lineage>
</organism>
<comment type="caution">
    <text evidence="1">The sequence shown here is derived from an EMBL/GenBank/DDBJ whole genome shotgun (WGS) entry which is preliminary data.</text>
</comment>
<reference evidence="1" key="1">
    <citation type="submission" date="2020-05" db="EMBL/GenBank/DDBJ databases">
        <title>Large-scale comparative analyses of tick genomes elucidate their genetic diversity and vector capacities.</title>
        <authorList>
            <person name="Jia N."/>
            <person name="Wang J."/>
            <person name="Shi W."/>
            <person name="Du L."/>
            <person name="Sun Y."/>
            <person name="Zhan W."/>
            <person name="Jiang J."/>
            <person name="Wang Q."/>
            <person name="Zhang B."/>
            <person name="Ji P."/>
            <person name="Sakyi L.B."/>
            <person name="Cui X."/>
            <person name="Yuan T."/>
            <person name="Jiang B."/>
            <person name="Yang W."/>
            <person name="Lam T.T.-Y."/>
            <person name="Chang Q."/>
            <person name="Ding S."/>
            <person name="Wang X."/>
            <person name="Zhu J."/>
            <person name="Ruan X."/>
            <person name="Zhao L."/>
            <person name="Wei J."/>
            <person name="Que T."/>
            <person name="Du C."/>
            <person name="Cheng J."/>
            <person name="Dai P."/>
            <person name="Han X."/>
            <person name="Huang E."/>
            <person name="Gao Y."/>
            <person name="Liu J."/>
            <person name="Shao H."/>
            <person name="Ye R."/>
            <person name="Li L."/>
            <person name="Wei W."/>
            <person name="Wang X."/>
            <person name="Wang C."/>
            <person name="Yang T."/>
            <person name="Huo Q."/>
            <person name="Li W."/>
            <person name="Guo W."/>
            <person name="Chen H."/>
            <person name="Zhou L."/>
            <person name="Ni X."/>
            <person name="Tian J."/>
            <person name="Zhou Y."/>
            <person name="Sheng Y."/>
            <person name="Liu T."/>
            <person name="Pan Y."/>
            <person name="Xia L."/>
            <person name="Li J."/>
            <person name="Zhao F."/>
            <person name="Cao W."/>
        </authorList>
    </citation>
    <scope>NUCLEOTIDE SEQUENCE</scope>
    <source>
        <strain evidence="1">Hyas-2018</strain>
    </source>
</reference>
<evidence type="ECO:0000313" key="2">
    <source>
        <dbReference type="Proteomes" id="UP000821845"/>
    </source>
</evidence>
<dbReference type="EMBL" id="CM023483">
    <property type="protein sequence ID" value="KAH6935469.1"/>
    <property type="molecule type" value="Genomic_DNA"/>
</dbReference>
<gene>
    <name evidence="1" type="ORF">HPB50_006127</name>
</gene>
<keyword evidence="2" id="KW-1185">Reference proteome</keyword>
<sequence length="115" mass="12867">MHKRGQPSRPLKFCAADAKDGRRVACRDVSWQRTLIANLLGWPSAASDMEKPAGQVATRSESVASLIRDTPLSLYEGETRHLLRETTRMTSFDNAHAGSLDQQAKARWTAIYSFF</sequence>
<proteinExistence type="predicted"/>
<evidence type="ECO:0000313" key="1">
    <source>
        <dbReference type="EMBL" id="KAH6935469.1"/>
    </source>
</evidence>
<name>A0ACB7SS04_HYAAI</name>